<dbReference type="PANTHER" id="PTHR37536:SF1">
    <property type="entry name" value="ASPERGILLOPEPSIN, PUTAITVE (AFU_ORTHOLOGUE AFUA_7G01200)"/>
    <property type="match status" value="1"/>
</dbReference>
<evidence type="ECO:0000313" key="2">
    <source>
        <dbReference type="EMBL" id="WAH44864.1"/>
    </source>
</evidence>
<reference evidence="2" key="1">
    <citation type="submission" date="2022-08" db="EMBL/GenBank/DDBJ databases">
        <title>Alicyclobacillus fastidiosus DSM 17978, complete genome.</title>
        <authorList>
            <person name="Wang Q."/>
            <person name="Cai R."/>
            <person name="Wang Z."/>
        </authorList>
    </citation>
    <scope>NUCLEOTIDE SEQUENCE</scope>
    <source>
        <strain evidence="2">DSM 17978</strain>
        <plasmid evidence="2">unnamed1</plasmid>
    </source>
</reference>
<evidence type="ECO:0000313" key="3">
    <source>
        <dbReference type="Proteomes" id="UP001164761"/>
    </source>
</evidence>
<dbReference type="InterPro" id="IPR013320">
    <property type="entry name" value="ConA-like_dom_sf"/>
</dbReference>
<organism evidence="2 3">
    <name type="scientific">Alicyclobacillus fastidiosus</name>
    <dbReference type="NCBI Taxonomy" id="392011"/>
    <lineage>
        <taxon>Bacteria</taxon>
        <taxon>Bacillati</taxon>
        <taxon>Bacillota</taxon>
        <taxon>Bacilli</taxon>
        <taxon>Bacillales</taxon>
        <taxon>Alicyclobacillaceae</taxon>
        <taxon>Alicyclobacillus</taxon>
    </lineage>
</organism>
<evidence type="ECO:0000256" key="1">
    <source>
        <dbReference type="SAM" id="SignalP"/>
    </source>
</evidence>
<accession>A0ABY6ZRZ3</accession>
<dbReference type="InterPro" id="IPR038656">
    <property type="entry name" value="Peptidase_G1_sf"/>
</dbReference>
<dbReference type="SUPFAM" id="SSF49899">
    <property type="entry name" value="Concanavalin A-like lectins/glucanases"/>
    <property type="match status" value="1"/>
</dbReference>
<keyword evidence="1" id="KW-0732">Signal</keyword>
<feature type="chain" id="PRO_5047273324" evidence="1">
    <location>
        <begin position="26"/>
        <end position="329"/>
    </location>
</feature>
<dbReference type="Proteomes" id="UP001164761">
    <property type="component" value="Plasmid unnamed1"/>
</dbReference>
<proteinExistence type="predicted"/>
<dbReference type="InterPro" id="IPR000250">
    <property type="entry name" value="Peptidase_G1"/>
</dbReference>
<dbReference type="CDD" id="cd13426">
    <property type="entry name" value="Peptidase_G1"/>
    <property type="match status" value="1"/>
</dbReference>
<feature type="signal peptide" evidence="1">
    <location>
        <begin position="1"/>
        <end position="25"/>
    </location>
</feature>
<sequence>MKTKLIASLATTLVMMGVSVSTTFAASLGTSTNSSTSIQSTDTGFNPLTATNSQLIQHGYPIPPSSTSSDAYQEWLTAVNSIRTSHPNSIGTDTSFFSRRHSPKANESNVYGAFTGWTGYYDTDSNSYNLTESTFKVPSVSGSSGEATCSWVGIGGTGGSNLFQAGIVQHMTTGVPEQYAFYEYVGADGQTDTIPSKDLGTVYTGDTIYAEVYYEGSNKYYYDVVDETQGTSWANSVTPGWSTSDLTSADFIQEAPQDGSGDYYTLPDFGNVQFSGCYADNNGTQGAGGNWSNTLIDMSETDPNGNPWPYSAASSWNSGGTSFTVYYHS</sequence>
<keyword evidence="3" id="KW-1185">Reference proteome</keyword>
<dbReference type="PANTHER" id="PTHR37536">
    <property type="entry name" value="PUTATIVE (AFU_ORTHOLOGUE AFUA_3G02970)-RELATED"/>
    <property type="match status" value="1"/>
</dbReference>
<gene>
    <name evidence="2" type="ORF">NZD89_27855</name>
</gene>
<dbReference type="Gene3D" id="2.60.120.700">
    <property type="entry name" value="Peptidase G1"/>
    <property type="match status" value="1"/>
</dbReference>
<keyword evidence="2" id="KW-0614">Plasmid</keyword>
<protein>
    <submittedName>
        <fullName evidence="2">G1 family endopeptidase</fullName>
    </submittedName>
</protein>
<dbReference type="Pfam" id="PF01828">
    <property type="entry name" value="Peptidase_A4"/>
    <property type="match status" value="1"/>
</dbReference>
<dbReference type="EMBL" id="CP104068">
    <property type="protein sequence ID" value="WAH44864.1"/>
    <property type="molecule type" value="Genomic_DNA"/>
</dbReference>
<dbReference type="RefSeq" id="WP_268008733.1">
    <property type="nucleotide sequence ID" value="NZ_CP104068.1"/>
</dbReference>
<name>A0ABY6ZRZ3_9BACL</name>
<geneLocation type="plasmid" evidence="2 3">
    <name>unnamed1</name>
</geneLocation>